<evidence type="ECO:0000313" key="2">
    <source>
        <dbReference type="Proteomes" id="UP000297613"/>
    </source>
</evidence>
<evidence type="ECO:0000313" key="1">
    <source>
        <dbReference type="EMBL" id="TGL89496.1"/>
    </source>
</evidence>
<dbReference type="EMBL" id="RQGM01000007">
    <property type="protein sequence ID" value="TGL89496.1"/>
    <property type="molecule type" value="Genomic_DNA"/>
</dbReference>
<reference evidence="1 2" key="1">
    <citation type="journal article" date="2019" name="PLoS Negl. Trop. Dis.">
        <title>Revisiting the worldwide diversity of Leptospira species in the environment.</title>
        <authorList>
            <person name="Vincent A.T."/>
            <person name="Schiettekatte O."/>
            <person name="Bourhy P."/>
            <person name="Veyrier F.J."/>
            <person name="Picardeau M."/>
        </authorList>
    </citation>
    <scope>NUCLEOTIDE SEQUENCE [LARGE SCALE GENOMIC DNA]</scope>
    <source>
        <strain evidence="1 2">201702445</strain>
    </source>
</reference>
<name>A0A6N4R259_9LEPT</name>
<gene>
    <name evidence="1" type="ORF">EHQ83_01850</name>
</gene>
<sequence length="136" mass="16087">MGVRVPLLATLFFFKIQSSSIKKNRDSNASFGKAFRATLEAKKRFRGIDRFRPIGRNLLSCCSEAKAKCREAEFSRKENCVTGESLYSQRFSFLLWELLRIKKRKRILRTNRKFQQLFRQEIHIPLDCLPFSLCRF</sequence>
<proteinExistence type="predicted"/>
<protein>
    <submittedName>
        <fullName evidence="1">Uncharacterized protein</fullName>
    </submittedName>
</protein>
<comment type="caution">
    <text evidence="1">The sequence shown here is derived from an EMBL/GenBank/DDBJ whole genome shotgun (WGS) entry which is preliminary data.</text>
</comment>
<dbReference type="AlphaFoldDB" id="A0A6N4R259"/>
<accession>A0A6N4R259</accession>
<organism evidence="1 2">
    <name type="scientific">Leptospira yasudae</name>
    <dbReference type="NCBI Taxonomy" id="2202201"/>
    <lineage>
        <taxon>Bacteria</taxon>
        <taxon>Pseudomonadati</taxon>
        <taxon>Spirochaetota</taxon>
        <taxon>Spirochaetia</taxon>
        <taxon>Leptospirales</taxon>
        <taxon>Leptospiraceae</taxon>
        <taxon>Leptospira</taxon>
    </lineage>
</organism>
<dbReference type="Proteomes" id="UP000297613">
    <property type="component" value="Unassembled WGS sequence"/>
</dbReference>